<dbReference type="NCBIfam" id="NF041554">
    <property type="entry name" value="SA1362_fam"/>
    <property type="match status" value="1"/>
</dbReference>
<proteinExistence type="predicted"/>
<dbReference type="STRING" id="1385511.GCA_000425225_01706"/>
<sequence length="112" mass="12677">MGFGYKLFTDTSSLFTELLIGALVAVLIVGAVYFFLSRRNGGNSDEMKRYRQAVRQSKKKYGQTQSSKFSSKMKPSTIKSKVTTKQKQMKKDTPQLRVIEGNKSKKKNRASL</sequence>
<organism evidence="3 4">
    <name type="scientific">Pontibacillus marinus BH030004 = DSM 16465</name>
    <dbReference type="NCBI Taxonomy" id="1385511"/>
    <lineage>
        <taxon>Bacteria</taxon>
        <taxon>Bacillati</taxon>
        <taxon>Bacillota</taxon>
        <taxon>Bacilli</taxon>
        <taxon>Bacillales</taxon>
        <taxon>Bacillaceae</taxon>
        <taxon>Pontibacillus</taxon>
    </lineage>
</organism>
<dbReference type="InterPro" id="IPR048110">
    <property type="entry name" value="SA1362/YqhP-like"/>
</dbReference>
<evidence type="ECO:0000313" key="3">
    <source>
        <dbReference type="EMBL" id="KGX83655.1"/>
    </source>
</evidence>
<feature type="transmembrane region" description="Helical" evidence="2">
    <location>
        <begin position="14"/>
        <end position="36"/>
    </location>
</feature>
<keyword evidence="4" id="KW-1185">Reference proteome</keyword>
<protein>
    <submittedName>
        <fullName evidence="3">Uncharacterized protein</fullName>
    </submittedName>
</protein>
<accession>A0A0A5FXW5</accession>
<feature type="compositionally biased region" description="Basic residues" evidence="1">
    <location>
        <begin position="50"/>
        <end position="61"/>
    </location>
</feature>
<dbReference type="Proteomes" id="UP000030403">
    <property type="component" value="Unassembled WGS sequence"/>
</dbReference>
<evidence type="ECO:0000256" key="2">
    <source>
        <dbReference type="SAM" id="Phobius"/>
    </source>
</evidence>
<dbReference type="eggNOG" id="ENOG50335N0">
    <property type="taxonomic scope" value="Bacteria"/>
</dbReference>
<name>A0A0A5FXW5_9BACI</name>
<dbReference type="AlphaFoldDB" id="A0A0A5FXW5"/>
<keyword evidence="2" id="KW-1133">Transmembrane helix</keyword>
<reference evidence="3 4" key="1">
    <citation type="submission" date="2013-08" db="EMBL/GenBank/DDBJ databases">
        <authorList>
            <person name="Huang J."/>
            <person name="Wang G."/>
        </authorList>
    </citation>
    <scope>NUCLEOTIDE SEQUENCE [LARGE SCALE GENOMIC DNA]</scope>
    <source>
        <strain evidence="3 4">BH030004</strain>
    </source>
</reference>
<evidence type="ECO:0000313" key="4">
    <source>
        <dbReference type="Proteomes" id="UP000030403"/>
    </source>
</evidence>
<feature type="region of interest" description="Disordered" evidence="1">
    <location>
        <begin position="39"/>
        <end position="112"/>
    </location>
</feature>
<comment type="caution">
    <text evidence="3">The sequence shown here is derived from an EMBL/GenBank/DDBJ whole genome shotgun (WGS) entry which is preliminary data.</text>
</comment>
<keyword evidence="2" id="KW-0472">Membrane</keyword>
<evidence type="ECO:0000256" key="1">
    <source>
        <dbReference type="SAM" id="MobiDB-lite"/>
    </source>
</evidence>
<dbReference type="EMBL" id="AVPF01000091">
    <property type="protein sequence ID" value="KGX83655.1"/>
    <property type="molecule type" value="Genomic_DNA"/>
</dbReference>
<feature type="compositionally biased region" description="Polar residues" evidence="1">
    <location>
        <begin position="62"/>
        <end position="81"/>
    </location>
</feature>
<keyword evidence="2" id="KW-0812">Transmembrane</keyword>
<gene>
    <name evidence="3" type="ORF">N783_01835</name>
</gene>